<sequence length="104" mass="11469">MLCHIDHGATFQIFDHNGNNIMCRFCSSLSKVAPWVLCESTITHSGCGVKHLFVGTPLSMCAFTKICSPTSITARLFLYLITIELHNRNDIMGGFCSSLFKVAP</sequence>
<name>A0A3G5A1M0_9VIRU</name>
<protein>
    <submittedName>
        <fullName evidence="1">Uncharacterized protein</fullName>
    </submittedName>
</protein>
<accession>A0A3G5A1M0</accession>
<gene>
    <name evidence="1" type="ORF">Harvfovirus16_5</name>
</gene>
<evidence type="ECO:0000313" key="1">
    <source>
        <dbReference type="EMBL" id="AYV81095.1"/>
    </source>
</evidence>
<proteinExistence type="predicted"/>
<organism evidence="1">
    <name type="scientific">Harvfovirus sp</name>
    <dbReference type="NCBI Taxonomy" id="2487768"/>
    <lineage>
        <taxon>Viruses</taxon>
        <taxon>Varidnaviria</taxon>
        <taxon>Bamfordvirae</taxon>
        <taxon>Nucleocytoviricota</taxon>
        <taxon>Megaviricetes</taxon>
        <taxon>Imitervirales</taxon>
        <taxon>Mimiviridae</taxon>
        <taxon>Klosneuvirinae</taxon>
    </lineage>
</organism>
<reference evidence="1" key="1">
    <citation type="submission" date="2018-10" db="EMBL/GenBank/DDBJ databases">
        <title>Hidden diversity of soil giant viruses.</title>
        <authorList>
            <person name="Schulz F."/>
            <person name="Alteio L."/>
            <person name="Goudeau D."/>
            <person name="Ryan E.M."/>
            <person name="Malmstrom R.R."/>
            <person name="Blanchard J."/>
            <person name="Woyke T."/>
        </authorList>
    </citation>
    <scope>NUCLEOTIDE SEQUENCE</scope>
    <source>
        <strain evidence="1">HAV1</strain>
    </source>
</reference>
<dbReference type="EMBL" id="MK072258">
    <property type="protein sequence ID" value="AYV81095.1"/>
    <property type="molecule type" value="Genomic_DNA"/>
</dbReference>